<sequence length="102" mass="11043">MKNLLVLFVGSLLILAALQADAKRLTAEEKRKLQQVERQLAGEAKSGRNTDAAANKIPSGSSSTDGDEDDDDTNQSYGKYGNSNGSTPESHHYFTNDQKPTD</sequence>
<evidence type="ECO:0000313" key="2">
    <source>
        <dbReference type="Proteomes" id="UP001164539"/>
    </source>
</evidence>
<dbReference type="Proteomes" id="UP001164539">
    <property type="component" value="Chromosome 3"/>
</dbReference>
<name>A0ACC1YER2_MELAZ</name>
<protein>
    <submittedName>
        <fullName evidence="1">Uncharacterized protein</fullName>
    </submittedName>
</protein>
<organism evidence="1 2">
    <name type="scientific">Melia azedarach</name>
    <name type="common">Chinaberry tree</name>
    <dbReference type="NCBI Taxonomy" id="155640"/>
    <lineage>
        <taxon>Eukaryota</taxon>
        <taxon>Viridiplantae</taxon>
        <taxon>Streptophyta</taxon>
        <taxon>Embryophyta</taxon>
        <taxon>Tracheophyta</taxon>
        <taxon>Spermatophyta</taxon>
        <taxon>Magnoliopsida</taxon>
        <taxon>eudicotyledons</taxon>
        <taxon>Gunneridae</taxon>
        <taxon>Pentapetalae</taxon>
        <taxon>rosids</taxon>
        <taxon>malvids</taxon>
        <taxon>Sapindales</taxon>
        <taxon>Meliaceae</taxon>
        <taxon>Melia</taxon>
    </lineage>
</organism>
<reference evidence="1 2" key="1">
    <citation type="journal article" date="2023" name="Science">
        <title>Complex scaffold remodeling in plant triterpene biosynthesis.</title>
        <authorList>
            <person name="De La Pena R."/>
            <person name="Hodgson H."/>
            <person name="Liu J.C."/>
            <person name="Stephenson M.J."/>
            <person name="Martin A.C."/>
            <person name="Owen C."/>
            <person name="Harkess A."/>
            <person name="Leebens-Mack J."/>
            <person name="Jimenez L.E."/>
            <person name="Osbourn A."/>
            <person name="Sattely E.S."/>
        </authorList>
    </citation>
    <scope>NUCLEOTIDE SEQUENCE [LARGE SCALE GENOMIC DNA]</scope>
    <source>
        <strain evidence="2">cv. JPN11</strain>
        <tissue evidence="1">Leaf</tissue>
    </source>
</reference>
<dbReference type="EMBL" id="CM051396">
    <property type="protein sequence ID" value="KAJ4721991.1"/>
    <property type="molecule type" value="Genomic_DNA"/>
</dbReference>
<evidence type="ECO:0000313" key="1">
    <source>
        <dbReference type="EMBL" id="KAJ4721991.1"/>
    </source>
</evidence>
<comment type="caution">
    <text evidence="1">The sequence shown here is derived from an EMBL/GenBank/DDBJ whole genome shotgun (WGS) entry which is preliminary data.</text>
</comment>
<accession>A0ACC1YER2</accession>
<gene>
    <name evidence="1" type="ORF">OWV82_005566</name>
</gene>
<proteinExistence type="predicted"/>
<keyword evidence="2" id="KW-1185">Reference proteome</keyword>